<feature type="compositionally biased region" description="Basic residues" evidence="1">
    <location>
        <begin position="51"/>
        <end position="61"/>
    </location>
</feature>
<accession>A0A426Y6W3</accession>
<gene>
    <name evidence="2" type="ORF">B296_00029006</name>
</gene>
<comment type="caution">
    <text evidence="2">The sequence shown here is derived from an EMBL/GenBank/DDBJ whole genome shotgun (WGS) entry which is preliminary data.</text>
</comment>
<evidence type="ECO:0000256" key="1">
    <source>
        <dbReference type="SAM" id="MobiDB-lite"/>
    </source>
</evidence>
<evidence type="ECO:0000313" key="2">
    <source>
        <dbReference type="EMBL" id="RRT47493.1"/>
    </source>
</evidence>
<evidence type="ECO:0000313" key="3">
    <source>
        <dbReference type="Proteomes" id="UP000287651"/>
    </source>
</evidence>
<sequence length="91" mass="9715">MHSLRFPNSGIRAKPTSGWSAAGRSTARCQWPDRKGLLAHGEAAGAMPARGTHKGVGRRGGYRRARAAMATAQKGNMGLGHPLEKRMILPL</sequence>
<name>A0A426Y6W3_ENSVE</name>
<protein>
    <submittedName>
        <fullName evidence="2">Uncharacterized protein</fullName>
    </submittedName>
</protein>
<dbReference type="AlphaFoldDB" id="A0A426Y6W3"/>
<dbReference type="Proteomes" id="UP000287651">
    <property type="component" value="Unassembled WGS sequence"/>
</dbReference>
<feature type="region of interest" description="Disordered" evidence="1">
    <location>
        <begin position="1"/>
        <end position="28"/>
    </location>
</feature>
<feature type="region of interest" description="Disordered" evidence="1">
    <location>
        <begin position="41"/>
        <end position="61"/>
    </location>
</feature>
<dbReference type="EMBL" id="AMZH03014526">
    <property type="protein sequence ID" value="RRT47493.1"/>
    <property type="molecule type" value="Genomic_DNA"/>
</dbReference>
<reference evidence="2 3" key="1">
    <citation type="journal article" date="2014" name="Agronomy (Basel)">
        <title>A Draft Genome Sequence for Ensete ventricosum, the Drought-Tolerant Tree Against Hunger.</title>
        <authorList>
            <person name="Harrison J."/>
            <person name="Moore K.A."/>
            <person name="Paszkiewicz K."/>
            <person name="Jones T."/>
            <person name="Grant M."/>
            <person name="Ambacheew D."/>
            <person name="Muzemil S."/>
            <person name="Studholme D.J."/>
        </authorList>
    </citation>
    <scope>NUCLEOTIDE SEQUENCE [LARGE SCALE GENOMIC DNA]</scope>
</reference>
<organism evidence="2 3">
    <name type="scientific">Ensete ventricosum</name>
    <name type="common">Abyssinian banana</name>
    <name type="synonym">Musa ensete</name>
    <dbReference type="NCBI Taxonomy" id="4639"/>
    <lineage>
        <taxon>Eukaryota</taxon>
        <taxon>Viridiplantae</taxon>
        <taxon>Streptophyta</taxon>
        <taxon>Embryophyta</taxon>
        <taxon>Tracheophyta</taxon>
        <taxon>Spermatophyta</taxon>
        <taxon>Magnoliopsida</taxon>
        <taxon>Liliopsida</taxon>
        <taxon>Zingiberales</taxon>
        <taxon>Musaceae</taxon>
        <taxon>Ensete</taxon>
    </lineage>
</organism>
<proteinExistence type="predicted"/>